<dbReference type="HOGENOM" id="CLU_179295_0_0_6"/>
<dbReference type="Proteomes" id="UP000005522">
    <property type="component" value="Plasmid pACA1.1"/>
</dbReference>
<name>A0A059ZZG1_ACICK</name>
<organism evidence="2 3">
    <name type="scientific">Acidithiobacillus caldus (strain ATCC 51756 / DSM 8584 / KU)</name>
    <dbReference type="NCBI Taxonomy" id="637389"/>
    <lineage>
        <taxon>Bacteria</taxon>
        <taxon>Pseudomonadati</taxon>
        <taxon>Pseudomonadota</taxon>
        <taxon>Acidithiobacillia</taxon>
        <taxon>Acidithiobacillales</taxon>
        <taxon>Acidithiobacillaceae</taxon>
        <taxon>Acidithiobacillus</taxon>
    </lineage>
</organism>
<protein>
    <submittedName>
        <fullName evidence="2">Uncharacterized protein</fullName>
    </submittedName>
</protein>
<evidence type="ECO:0000256" key="1">
    <source>
        <dbReference type="SAM" id="MobiDB-lite"/>
    </source>
</evidence>
<evidence type="ECO:0000313" key="3">
    <source>
        <dbReference type="Proteomes" id="UP000005522"/>
    </source>
</evidence>
<gene>
    <name evidence="2" type="ORF">Acaty_1p0032</name>
</gene>
<dbReference type="AlphaFoldDB" id="A0A059ZZG1"/>
<proteinExistence type="predicted"/>
<sequence>MKRKPDLSGIKQSLHRDPNDFLDGADSEQEKPAKHTLDGLVPRKPEPTVQKLFRLRWDVANALKMEAARSSVELGRRVTETEIVEELIRQRCGIIDS</sequence>
<dbReference type="GeneID" id="92933054"/>
<accession>A0A059ZZG1</accession>
<feature type="region of interest" description="Disordered" evidence="1">
    <location>
        <begin position="1"/>
        <end position="43"/>
    </location>
</feature>
<reference evidence="2 3" key="1">
    <citation type="journal article" date="2009" name="J. Bacteriol.">
        <title>Draft genome sequence of the extremely acidophilic bacterium Acidithiobacillus caldus ATCC 51756 reveals metabolic versatility in the genus Acidithiobacillus.</title>
        <authorList>
            <person name="Valdes J."/>
            <person name="Quatrini R."/>
            <person name="Hallberg K."/>
            <person name="Dopson M."/>
            <person name="Valenzuela P.D."/>
            <person name="Holmes D.S."/>
        </authorList>
    </citation>
    <scope>NUCLEOTIDE SEQUENCE [LARGE SCALE GENOMIC DNA]</scope>
    <source>
        <strain evidence="3">ATCC 51756 / DSM 8584 / KU</strain>
        <plasmid evidence="2 3">pACA1.1</plasmid>
    </source>
</reference>
<geneLocation type="plasmid" evidence="2 3">
    <name>pACA1.1</name>
</geneLocation>
<dbReference type="KEGG" id="acz:Acaty_1p0032"/>
<dbReference type="RefSeq" id="WP_012387007.1">
    <property type="nucleotide sequence ID" value="NZ_CP005988.1"/>
</dbReference>
<evidence type="ECO:0000313" key="2">
    <source>
        <dbReference type="EMBL" id="AIA56813.1"/>
    </source>
</evidence>
<feature type="compositionally biased region" description="Basic and acidic residues" evidence="1">
    <location>
        <begin position="28"/>
        <end position="43"/>
    </location>
</feature>
<dbReference type="EMBL" id="CP005988">
    <property type="protein sequence ID" value="AIA56813.1"/>
    <property type="molecule type" value="Genomic_DNA"/>
</dbReference>
<keyword evidence="2" id="KW-0614">Plasmid</keyword>